<dbReference type="PANTHER" id="PTHR45632">
    <property type="entry name" value="LD33804P"/>
    <property type="match status" value="1"/>
</dbReference>
<dbReference type="eggNOG" id="COG3055">
    <property type="taxonomic scope" value="Bacteria"/>
</dbReference>
<dbReference type="EMBL" id="CP001769">
    <property type="protein sequence ID" value="ADB37932.1"/>
    <property type="molecule type" value="Genomic_DNA"/>
</dbReference>
<dbReference type="InterPro" id="IPR006652">
    <property type="entry name" value="Kelch_1"/>
</dbReference>
<evidence type="ECO:0000313" key="2">
    <source>
        <dbReference type="Proteomes" id="UP000002028"/>
    </source>
</evidence>
<dbReference type="Pfam" id="PF01344">
    <property type="entry name" value="Kelch_1"/>
    <property type="match status" value="1"/>
</dbReference>
<dbReference type="RefSeq" id="WP_012926482.1">
    <property type="nucleotide sequence ID" value="NC_013730.1"/>
</dbReference>
<protein>
    <submittedName>
        <fullName evidence="1">Kelch repeat-containing protein</fullName>
    </submittedName>
</protein>
<accession>D2QBQ3</accession>
<organism evidence="1 2">
    <name type="scientific">Spirosoma linguale (strain ATCC 33905 / DSM 74 / LMG 10896 / Claus 1)</name>
    <dbReference type="NCBI Taxonomy" id="504472"/>
    <lineage>
        <taxon>Bacteria</taxon>
        <taxon>Pseudomonadati</taxon>
        <taxon>Bacteroidota</taxon>
        <taxon>Cytophagia</taxon>
        <taxon>Cytophagales</taxon>
        <taxon>Cytophagaceae</taxon>
        <taxon>Spirosoma</taxon>
    </lineage>
</organism>
<proteinExistence type="predicted"/>
<dbReference type="HOGENOM" id="CLU_054483_0_0_10"/>
<dbReference type="Pfam" id="PF24681">
    <property type="entry name" value="Kelch_KLHDC2_KLHL20_DRC7"/>
    <property type="match status" value="1"/>
</dbReference>
<reference evidence="1 2" key="1">
    <citation type="journal article" date="2010" name="Stand. Genomic Sci.">
        <title>Complete genome sequence of Spirosoma linguale type strain (1).</title>
        <authorList>
            <person name="Lail K."/>
            <person name="Sikorski J."/>
            <person name="Saunders E."/>
            <person name="Lapidus A."/>
            <person name="Glavina Del Rio T."/>
            <person name="Copeland A."/>
            <person name="Tice H."/>
            <person name="Cheng J.-F."/>
            <person name="Lucas S."/>
            <person name="Nolan M."/>
            <person name="Bruce D."/>
            <person name="Goodwin L."/>
            <person name="Pitluck S."/>
            <person name="Ivanova N."/>
            <person name="Mavromatis K."/>
            <person name="Ovchinnikova G."/>
            <person name="Pati A."/>
            <person name="Chen A."/>
            <person name="Palaniappan K."/>
            <person name="Land M."/>
            <person name="Hauser L."/>
            <person name="Chang Y.-J."/>
            <person name="Jeffries C.D."/>
            <person name="Chain P."/>
            <person name="Brettin T."/>
            <person name="Detter J.C."/>
            <person name="Schuetze A."/>
            <person name="Rohde M."/>
            <person name="Tindall B.J."/>
            <person name="Goeker M."/>
            <person name="Bristow J."/>
            <person name="Eisen J.A."/>
            <person name="Markowitz V."/>
            <person name="Hugenholtz P."/>
            <person name="Kyrpides N.C."/>
            <person name="Klenk H.-P."/>
            <person name="Chen F."/>
        </authorList>
    </citation>
    <scope>NUCLEOTIDE SEQUENCE [LARGE SCALE GENOMIC DNA]</scope>
    <source>
        <strain evidence="2">ATCC 33905 / DSM 74 / LMG 10896 / Claus 1</strain>
    </source>
</reference>
<dbReference type="InterPro" id="IPR015915">
    <property type="entry name" value="Kelch-typ_b-propeller"/>
</dbReference>
<gene>
    <name evidence="1" type="ordered locus">Slin_1887</name>
</gene>
<dbReference type="STRING" id="504472.Slin_1887"/>
<dbReference type="KEGG" id="sli:Slin_1887"/>
<name>D2QBQ3_SPILD</name>
<keyword evidence="2" id="KW-1185">Reference proteome</keyword>
<dbReference type="AlphaFoldDB" id="D2QBQ3"/>
<dbReference type="SUPFAM" id="SSF117281">
    <property type="entry name" value="Kelch motif"/>
    <property type="match status" value="1"/>
</dbReference>
<dbReference type="Proteomes" id="UP000002028">
    <property type="component" value="Chromosome"/>
</dbReference>
<dbReference type="Gene3D" id="2.120.10.80">
    <property type="entry name" value="Kelch-type beta propeller"/>
    <property type="match status" value="2"/>
</dbReference>
<evidence type="ECO:0000313" key="1">
    <source>
        <dbReference type="EMBL" id="ADB37932.1"/>
    </source>
</evidence>
<dbReference type="PANTHER" id="PTHR45632:SF26">
    <property type="entry name" value="BTB DOMAIN-CONTAINING PROTEIN"/>
    <property type="match status" value="1"/>
</dbReference>
<sequence>MIHLPFRFHSATDSQPQSVPQEALLSPVTKTGKKQQRINWVLGALSIGWAGLLIGCSSSTTVSTLGDWTKRSAFEGVGRSGASSFVINNIAYLGTGLDASNQRLQDFWAYDPAKNAWTQKANYGGVARYSGVGFAVGNKGYIGTGINVNSDKLKDFWSYDPTTNIWTKVSDFGGTARYGSLAFGIGNKGYVATGNDGNYLKDMWAFDPTANAWTKVASYGGEKRIGGIAFVIDGKAYAGTGNNNGIAQRDWYVYDPATDVWTQKLDFLTDQAVQRSYAVGFAINGKGYVTLGDNVSVWQYNPADDTWSQLGSFEGSPRQNAVGFAIGNKGYVTTGSSSGTSRFDDLWDFDPAVEQVIN</sequence>